<dbReference type="Proteomes" id="UP000008064">
    <property type="component" value="Unassembled WGS sequence"/>
</dbReference>
<dbReference type="AlphaFoldDB" id="F8P9K1"/>
<organism>
    <name type="scientific">Serpula lacrymans var. lacrymans (strain S7.9)</name>
    <name type="common">Dry rot fungus</name>
    <dbReference type="NCBI Taxonomy" id="578457"/>
    <lineage>
        <taxon>Eukaryota</taxon>
        <taxon>Fungi</taxon>
        <taxon>Dikarya</taxon>
        <taxon>Basidiomycota</taxon>
        <taxon>Agaricomycotina</taxon>
        <taxon>Agaricomycetes</taxon>
        <taxon>Agaricomycetidae</taxon>
        <taxon>Boletales</taxon>
        <taxon>Coniophorineae</taxon>
        <taxon>Serpulaceae</taxon>
        <taxon>Serpula</taxon>
    </lineage>
</organism>
<accession>F8P9K1</accession>
<dbReference type="GeneID" id="18821069"/>
<name>F8P9K1_SERL9</name>
<reference evidence="1" key="1">
    <citation type="submission" date="2011-04" db="EMBL/GenBank/DDBJ databases">
        <title>Evolution of plant cell wall degrading machinery underlies the functional diversity of forest fungi.</title>
        <authorList>
            <consortium name="US DOE Joint Genome Institute (JGI-PGF)"/>
            <person name="Eastwood D.C."/>
            <person name="Floudas D."/>
            <person name="Binder M."/>
            <person name="Majcherczyk A."/>
            <person name="Schneider P."/>
            <person name="Aerts A."/>
            <person name="Asiegbu F.O."/>
            <person name="Baker S.E."/>
            <person name="Barry K."/>
            <person name="Bendiksby M."/>
            <person name="Blumentritt M."/>
            <person name="Coutinho P.M."/>
            <person name="Cullen D."/>
            <person name="Cullen D."/>
            <person name="Gathman A."/>
            <person name="Goodell B."/>
            <person name="Henrissat B."/>
            <person name="Ihrmark K."/>
            <person name="Kauserud H."/>
            <person name="Kohler A."/>
            <person name="LaButti K."/>
            <person name="Lapidus A."/>
            <person name="Lavin J.L."/>
            <person name="Lee Y.-H."/>
            <person name="Lindquist E."/>
            <person name="Lilly W."/>
            <person name="Lucas S."/>
            <person name="Morin E."/>
            <person name="Murat C."/>
            <person name="Oguiza J.A."/>
            <person name="Park J."/>
            <person name="Pisabarro A.G."/>
            <person name="Riley R."/>
            <person name="Rosling A."/>
            <person name="Salamov A."/>
            <person name="Schmidt O."/>
            <person name="Schmutz J."/>
            <person name="Skrede I."/>
            <person name="Stenlid J."/>
            <person name="Wiebenga A."/>
            <person name="Xie X."/>
            <person name="Kues U."/>
            <person name="Hibbett D.S."/>
            <person name="Hoffmeister D."/>
            <person name="Hogberg N."/>
            <person name="Martin F."/>
            <person name="Grigoriev I.V."/>
            <person name="Watkinson S.C."/>
        </authorList>
    </citation>
    <scope>NUCLEOTIDE SEQUENCE</scope>
    <source>
        <strain evidence="1">S7.9</strain>
    </source>
</reference>
<evidence type="ECO:0000313" key="1">
    <source>
        <dbReference type="EMBL" id="EGO20330.1"/>
    </source>
</evidence>
<dbReference type="EMBL" id="GL945441">
    <property type="protein sequence ID" value="EGO20330.1"/>
    <property type="molecule type" value="Genomic_DNA"/>
</dbReference>
<dbReference type="RefSeq" id="XP_007323075.1">
    <property type="nucleotide sequence ID" value="XM_007323013.1"/>
</dbReference>
<dbReference type="HOGENOM" id="CLU_2980491_0_0_1"/>
<proteinExistence type="predicted"/>
<dbReference type="KEGG" id="sla:SERLADRAFT_477791"/>
<sequence>MEVDAEVEFGYMGCRDFMDIPDRGSFLAEQDSVRFCHLRVMSTRDPHESNIVAIFALT</sequence>
<protein>
    <submittedName>
        <fullName evidence="1">Uncharacterized protein</fullName>
    </submittedName>
</protein>
<gene>
    <name evidence="1" type="ORF">SERLADRAFT_477791</name>
</gene>